<dbReference type="InterPro" id="IPR036291">
    <property type="entry name" value="NAD(P)-bd_dom_sf"/>
</dbReference>
<dbReference type="GO" id="GO:0046294">
    <property type="term" value="P:formaldehyde catabolic process"/>
    <property type="evidence" value="ECO:0007669"/>
    <property type="project" value="TreeGrafter"/>
</dbReference>
<evidence type="ECO:0000256" key="3">
    <source>
        <dbReference type="ARBA" id="ARBA00022723"/>
    </source>
</evidence>
<dbReference type="AlphaFoldDB" id="W5THY4"/>
<dbReference type="GO" id="GO:0005829">
    <property type="term" value="C:cytosol"/>
    <property type="evidence" value="ECO:0007669"/>
    <property type="project" value="TreeGrafter"/>
</dbReference>
<dbReference type="Pfam" id="PF08240">
    <property type="entry name" value="ADH_N"/>
    <property type="match status" value="1"/>
</dbReference>
<keyword evidence="3 7" id="KW-0479">Metal-binding</keyword>
<dbReference type="CDD" id="cd08278">
    <property type="entry name" value="benzyl_alcohol_DH"/>
    <property type="match status" value="1"/>
</dbReference>
<dbReference type="eggNOG" id="COG1062">
    <property type="taxonomic scope" value="Bacteria"/>
</dbReference>
<dbReference type="FunFam" id="3.40.50.720:FF:000003">
    <property type="entry name" value="S-(hydroxymethyl)glutathione dehydrogenase"/>
    <property type="match status" value="1"/>
</dbReference>
<evidence type="ECO:0000313" key="11">
    <source>
        <dbReference type="Proteomes" id="UP000019150"/>
    </source>
</evidence>
<dbReference type="Gene3D" id="3.40.50.720">
    <property type="entry name" value="NAD(P)-binding Rossmann-like Domain"/>
    <property type="match status" value="1"/>
</dbReference>
<proteinExistence type="inferred from homology"/>
<feature type="transmembrane region" description="Helical" evidence="8">
    <location>
        <begin position="158"/>
        <end position="178"/>
    </location>
</feature>
<dbReference type="Gene3D" id="3.90.180.10">
    <property type="entry name" value="Medium-chain alcohol dehydrogenases, catalytic domain"/>
    <property type="match status" value="1"/>
</dbReference>
<evidence type="ECO:0000256" key="2">
    <source>
        <dbReference type="ARBA" id="ARBA00008072"/>
    </source>
</evidence>
<evidence type="ECO:0000256" key="8">
    <source>
        <dbReference type="SAM" id="Phobius"/>
    </source>
</evidence>
<dbReference type="HOGENOM" id="CLU_026673_14_1_11"/>
<dbReference type="PANTHER" id="PTHR43880:SF12">
    <property type="entry name" value="ALCOHOL DEHYDROGENASE CLASS-3"/>
    <property type="match status" value="1"/>
</dbReference>
<feature type="transmembrane region" description="Helical" evidence="8">
    <location>
        <begin position="190"/>
        <end position="216"/>
    </location>
</feature>
<feature type="domain" description="Enoyl reductase (ER)" evidence="9">
    <location>
        <begin position="12"/>
        <end position="363"/>
    </location>
</feature>
<dbReference type="GO" id="GO:0051903">
    <property type="term" value="F:S-(hydroxymethyl)glutathione dehydrogenase [NAD(P)+] activity"/>
    <property type="evidence" value="ECO:0007669"/>
    <property type="project" value="TreeGrafter"/>
</dbReference>
<keyword evidence="6" id="KW-0520">NAD</keyword>
<dbReference type="SUPFAM" id="SSF50129">
    <property type="entry name" value="GroES-like"/>
    <property type="match status" value="1"/>
</dbReference>
<dbReference type="KEGG" id="nno:NONO_c38240"/>
<keyword evidence="11" id="KW-1185">Reference proteome</keyword>
<dbReference type="RefSeq" id="WP_025350043.1">
    <property type="nucleotide sequence ID" value="NZ_CP006850.1"/>
</dbReference>
<sequence length="367" mass="37938">MKITAAVTRSTGGPFELEDLEIAEPNAGEIRVRIVATGICLSDIGARDGHVPIPHPIVLGHEGAGVVEALGPGVEGLAVGDHVLLNRATCGDCEWCDAGQSGLCSRTDRLILGGVRADGTSGLARDGETVYGQFFGQSSFATHALTRARNATRLDPDLDLALAPAFGCGVLTGAGTVLTNMRPAPGDSIAVFGVGGVGIAALMAARAAGCSTIIAVDRHRSRLDLAEELGATHTLEPGDEPVERAVRGIVRGGVKFSVEATGVPAVVRAAVESLRRGGECALLGVGPATQEITFNQMRIALQGLTVRGCPTGLSEPNLLVPRLIGLFRDGRFPIDKIVTRFAFDDIDRAVDAAVGGTAIKPILVHGR</sequence>
<dbReference type="InterPro" id="IPR011032">
    <property type="entry name" value="GroES-like_sf"/>
</dbReference>
<dbReference type="InterPro" id="IPR013154">
    <property type="entry name" value="ADH-like_N"/>
</dbReference>
<keyword evidence="8" id="KW-0812">Transmembrane</keyword>
<dbReference type="PROSITE" id="PS00059">
    <property type="entry name" value="ADH_ZINC"/>
    <property type="match status" value="1"/>
</dbReference>
<dbReference type="GO" id="GO:0008270">
    <property type="term" value="F:zinc ion binding"/>
    <property type="evidence" value="ECO:0007669"/>
    <property type="project" value="InterPro"/>
</dbReference>
<organism evidence="10 11">
    <name type="scientific">Nocardia nova SH22a</name>
    <dbReference type="NCBI Taxonomy" id="1415166"/>
    <lineage>
        <taxon>Bacteria</taxon>
        <taxon>Bacillati</taxon>
        <taxon>Actinomycetota</taxon>
        <taxon>Actinomycetes</taxon>
        <taxon>Mycobacteriales</taxon>
        <taxon>Nocardiaceae</taxon>
        <taxon>Nocardia</taxon>
    </lineage>
</organism>
<dbReference type="Pfam" id="PF00107">
    <property type="entry name" value="ADH_zinc_N"/>
    <property type="match status" value="1"/>
</dbReference>
<dbReference type="InterPro" id="IPR002328">
    <property type="entry name" value="ADH_Zn_CS"/>
</dbReference>
<evidence type="ECO:0000259" key="9">
    <source>
        <dbReference type="SMART" id="SM00829"/>
    </source>
</evidence>
<dbReference type="OrthoDB" id="334894at2"/>
<dbReference type="STRING" id="1415166.NONO_c38240"/>
<keyword evidence="5" id="KW-0560">Oxidoreductase</keyword>
<keyword evidence="4 7" id="KW-0862">Zinc</keyword>
<evidence type="ECO:0000313" key="10">
    <source>
        <dbReference type="EMBL" id="AHH18608.1"/>
    </source>
</evidence>
<comment type="cofactor">
    <cofactor evidence="1 7">
        <name>Zn(2+)</name>
        <dbReference type="ChEBI" id="CHEBI:29105"/>
    </cofactor>
</comment>
<reference evidence="10 11" key="1">
    <citation type="journal article" date="2014" name="Appl. Environ. Microbiol.">
        <title>Insights into the Microbial Degradation of Rubber and Gutta-Percha by Analysis of the Complete Genome of Nocardia nova SH22a.</title>
        <authorList>
            <person name="Luo Q."/>
            <person name="Hiessl S."/>
            <person name="Poehlein A."/>
            <person name="Daniel R."/>
            <person name="Steinbuchel A."/>
        </authorList>
    </citation>
    <scope>NUCLEOTIDE SEQUENCE [LARGE SCALE GENOMIC DNA]</scope>
    <source>
        <strain evidence="10">SH22a</strain>
    </source>
</reference>
<dbReference type="EMBL" id="CP006850">
    <property type="protein sequence ID" value="AHH18608.1"/>
    <property type="molecule type" value="Genomic_DNA"/>
</dbReference>
<dbReference type="SMART" id="SM00829">
    <property type="entry name" value="PKS_ER"/>
    <property type="match status" value="1"/>
</dbReference>
<evidence type="ECO:0000256" key="7">
    <source>
        <dbReference type="RuleBase" id="RU361277"/>
    </source>
</evidence>
<protein>
    <submittedName>
        <fullName evidence="10">Putative zinc-binding alcohol dehydrogenase</fullName>
    </submittedName>
</protein>
<evidence type="ECO:0000256" key="6">
    <source>
        <dbReference type="ARBA" id="ARBA00023027"/>
    </source>
</evidence>
<gene>
    <name evidence="10" type="ORF">NONO_c38240</name>
</gene>
<dbReference type="InterPro" id="IPR013149">
    <property type="entry name" value="ADH-like_C"/>
</dbReference>
<accession>W5THY4</accession>
<name>W5THY4_9NOCA</name>
<evidence type="ECO:0000256" key="5">
    <source>
        <dbReference type="ARBA" id="ARBA00023002"/>
    </source>
</evidence>
<dbReference type="PATRIC" id="fig|1415166.3.peg.3923"/>
<dbReference type="Proteomes" id="UP000019150">
    <property type="component" value="Chromosome"/>
</dbReference>
<keyword evidence="8" id="KW-0472">Membrane</keyword>
<keyword evidence="8" id="KW-1133">Transmembrane helix</keyword>
<evidence type="ECO:0000256" key="1">
    <source>
        <dbReference type="ARBA" id="ARBA00001947"/>
    </source>
</evidence>
<dbReference type="PANTHER" id="PTHR43880">
    <property type="entry name" value="ALCOHOL DEHYDROGENASE"/>
    <property type="match status" value="1"/>
</dbReference>
<dbReference type="SUPFAM" id="SSF51735">
    <property type="entry name" value="NAD(P)-binding Rossmann-fold domains"/>
    <property type="match status" value="1"/>
</dbReference>
<dbReference type="InterPro" id="IPR020843">
    <property type="entry name" value="ER"/>
</dbReference>
<comment type="similarity">
    <text evidence="2 7">Belongs to the zinc-containing alcohol dehydrogenase family.</text>
</comment>
<evidence type="ECO:0000256" key="4">
    <source>
        <dbReference type="ARBA" id="ARBA00022833"/>
    </source>
</evidence>